<dbReference type="RefSeq" id="WP_381516031.1">
    <property type="nucleotide sequence ID" value="NZ_JBHUEL010000011.1"/>
</dbReference>
<dbReference type="InterPro" id="IPR050127">
    <property type="entry name" value="Serine_Proteases_S1"/>
</dbReference>
<comment type="subcellular location">
    <subcellularLocation>
        <location evidence="1">Secreted</location>
    </subcellularLocation>
</comment>
<keyword evidence="8" id="KW-0732">Signal</keyword>
<evidence type="ECO:0000256" key="1">
    <source>
        <dbReference type="ARBA" id="ARBA00004613"/>
    </source>
</evidence>
<dbReference type="InterPro" id="IPR018114">
    <property type="entry name" value="TRYPSIN_HIS"/>
</dbReference>
<dbReference type="Proteomes" id="UP001597215">
    <property type="component" value="Unassembled WGS sequence"/>
</dbReference>
<dbReference type="InterPro" id="IPR009003">
    <property type="entry name" value="Peptidase_S1_PA"/>
</dbReference>
<protein>
    <submittedName>
        <fullName evidence="10">S1 family serine peptidase</fullName>
    </submittedName>
</protein>
<evidence type="ECO:0000313" key="11">
    <source>
        <dbReference type="Proteomes" id="UP001597215"/>
    </source>
</evidence>
<proteinExistence type="predicted"/>
<dbReference type="InterPro" id="IPR033116">
    <property type="entry name" value="TRYPSIN_SER"/>
</dbReference>
<dbReference type="Pfam" id="PF00089">
    <property type="entry name" value="Trypsin"/>
    <property type="match status" value="1"/>
</dbReference>
<dbReference type="InterPro" id="IPR043504">
    <property type="entry name" value="Peptidase_S1_PA_chymotrypsin"/>
</dbReference>
<keyword evidence="6" id="KW-0720">Serine protease</keyword>
<name>A0ABW4MGD9_9SPHN</name>
<feature type="region of interest" description="Disordered" evidence="7">
    <location>
        <begin position="22"/>
        <end position="63"/>
    </location>
</feature>
<comment type="caution">
    <text evidence="10">The sequence shown here is derived from an EMBL/GenBank/DDBJ whole genome shotgun (WGS) entry which is preliminary data.</text>
</comment>
<dbReference type="SMART" id="SM00020">
    <property type="entry name" value="Tryp_SPc"/>
    <property type="match status" value="1"/>
</dbReference>
<dbReference type="PROSITE" id="PS00135">
    <property type="entry name" value="TRYPSIN_SER"/>
    <property type="match status" value="1"/>
</dbReference>
<keyword evidence="5" id="KW-1015">Disulfide bond</keyword>
<dbReference type="InterPro" id="IPR001254">
    <property type="entry name" value="Trypsin_dom"/>
</dbReference>
<reference evidence="11" key="1">
    <citation type="journal article" date="2019" name="Int. J. Syst. Evol. Microbiol.">
        <title>The Global Catalogue of Microorganisms (GCM) 10K type strain sequencing project: providing services to taxonomists for standard genome sequencing and annotation.</title>
        <authorList>
            <consortium name="The Broad Institute Genomics Platform"/>
            <consortium name="The Broad Institute Genome Sequencing Center for Infectious Disease"/>
            <person name="Wu L."/>
            <person name="Ma J."/>
        </authorList>
    </citation>
    <scope>NUCLEOTIDE SEQUENCE [LARGE SCALE GENOMIC DNA]</scope>
    <source>
        <strain evidence="11">CGMCC 1.12449</strain>
    </source>
</reference>
<dbReference type="Gene3D" id="2.40.10.10">
    <property type="entry name" value="Trypsin-like serine proteases"/>
    <property type="match status" value="1"/>
</dbReference>
<evidence type="ECO:0000256" key="5">
    <source>
        <dbReference type="ARBA" id="ARBA00023157"/>
    </source>
</evidence>
<feature type="domain" description="Peptidase S1" evidence="9">
    <location>
        <begin position="52"/>
        <end position="345"/>
    </location>
</feature>
<dbReference type="PROSITE" id="PS00134">
    <property type="entry name" value="TRYPSIN_HIS"/>
    <property type="match status" value="1"/>
</dbReference>
<gene>
    <name evidence="10" type="ORF">ACFSAG_14000</name>
</gene>
<keyword evidence="4 6" id="KW-0378">Hydrolase</keyword>
<dbReference type="PANTHER" id="PTHR24264:SF65">
    <property type="entry name" value="SRCR DOMAIN-CONTAINING PROTEIN"/>
    <property type="match status" value="1"/>
</dbReference>
<feature type="chain" id="PRO_5045772568" evidence="8">
    <location>
        <begin position="18"/>
        <end position="353"/>
    </location>
</feature>
<evidence type="ECO:0000256" key="4">
    <source>
        <dbReference type="ARBA" id="ARBA00022801"/>
    </source>
</evidence>
<feature type="compositionally biased region" description="Acidic residues" evidence="7">
    <location>
        <begin position="38"/>
        <end position="48"/>
    </location>
</feature>
<dbReference type="InterPro" id="IPR001314">
    <property type="entry name" value="Peptidase_S1A"/>
</dbReference>
<evidence type="ECO:0000313" key="10">
    <source>
        <dbReference type="EMBL" id="MFD1767957.1"/>
    </source>
</evidence>
<accession>A0ABW4MGD9</accession>
<dbReference type="PANTHER" id="PTHR24264">
    <property type="entry name" value="TRYPSIN-RELATED"/>
    <property type="match status" value="1"/>
</dbReference>
<keyword evidence="3 6" id="KW-0645">Protease</keyword>
<evidence type="ECO:0000256" key="7">
    <source>
        <dbReference type="SAM" id="MobiDB-lite"/>
    </source>
</evidence>
<evidence type="ECO:0000256" key="3">
    <source>
        <dbReference type="ARBA" id="ARBA00022670"/>
    </source>
</evidence>
<dbReference type="SUPFAM" id="SSF50494">
    <property type="entry name" value="Trypsin-like serine proteases"/>
    <property type="match status" value="1"/>
</dbReference>
<dbReference type="PRINTS" id="PR00722">
    <property type="entry name" value="CHYMOTRYPSIN"/>
</dbReference>
<sequence length="353" mass="37348">MKKLALGLLLTLPTANAAASQVETAPPDQNAAAADETATVDEEEEIDDEGRIVGGEDAPPNSAPWQIEIYSTVASYTAKEIADDANPQITPPEKRKYLNLRKGFELAHKCGGSYIGDGWILTAAHCVTGLGMVDGKPVDVFTHRRVRMGTQNLAAGGATFAIAQVITHAGYTEEVPKDDIALIKVADNGQLIKLLASGALAPITMQANVPNAPPIRNEPLRVSGWGWQGARKKSTMARVDIGGRPQRNPAQLKQATVFKTDESKCAAIAEYKGIASAKTMCVALGPKNADSCQGDSGGPLTRALPNGDRVLVGIVSQGVGCANPGYPGLYTRVSAYQSWIKSAKASRKRFSKQ</sequence>
<evidence type="ECO:0000256" key="6">
    <source>
        <dbReference type="RuleBase" id="RU363034"/>
    </source>
</evidence>
<evidence type="ECO:0000256" key="8">
    <source>
        <dbReference type="SAM" id="SignalP"/>
    </source>
</evidence>
<evidence type="ECO:0000256" key="2">
    <source>
        <dbReference type="ARBA" id="ARBA00022525"/>
    </source>
</evidence>
<evidence type="ECO:0000259" key="9">
    <source>
        <dbReference type="PROSITE" id="PS50240"/>
    </source>
</evidence>
<organism evidence="10 11">
    <name type="scientific">Sphingorhabdus buctiana</name>
    <dbReference type="NCBI Taxonomy" id="1508805"/>
    <lineage>
        <taxon>Bacteria</taxon>
        <taxon>Pseudomonadati</taxon>
        <taxon>Pseudomonadota</taxon>
        <taxon>Alphaproteobacteria</taxon>
        <taxon>Sphingomonadales</taxon>
        <taxon>Sphingomonadaceae</taxon>
        <taxon>Sphingorhabdus</taxon>
    </lineage>
</organism>
<dbReference type="PROSITE" id="PS50240">
    <property type="entry name" value="TRYPSIN_DOM"/>
    <property type="match status" value="1"/>
</dbReference>
<feature type="signal peptide" evidence="8">
    <location>
        <begin position="1"/>
        <end position="17"/>
    </location>
</feature>
<dbReference type="CDD" id="cd00190">
    <property type="entry name" value="Tryp_SPc"/>
    <property type="match status" value="1"/>
</dbReference>
<dbReference type="EMBL" id="JBHUEL010000011">
    <property type="protein sequence ID" value="MFD1767957.1"/>
    <property type="molecule type" value="Genomic_DNA"/>
</dbReference>
<keyword evidence="11" id="KW-1185">Reference proteome</keyword>
<keyword evidence="2" id="KW-0964">Secreted</keyword>